<sequence>MLKVVPPLAKVRDIRSALRRRSGGPALTNHDTKVVHLSTYRHAKIIHFPTRTDPTTVA</sequence>
<dbReference type="AlphaFoldDB" id="A0A919UJX1"/>
<reference evidence="1" key="1">
    <citation type="submission" date="2021-01" db="EMBL/GenBank/DDBJ databases">
        <title>Whole genome shotgun sequence of Acrocarpospora phusangensis NBRC 108782.</title>
        <authorList>
            <person name="Komaki H."/>
            <person name="Tamura T."/>
        </authorList>
    </citation>
    <scope>NUCLEOTIDE SEQUENCE</scope>
    <source>
        <strain evidence="1">NBRC 108782</strain>
    </source>
</reference>
<protein>
    <submittedName>
        <fullName evidence="1">Uncharacterized protein</fullName>
    </submittedName>
</protein>
<dbReference type="EMBL" id="BOOA01000019">
    <property type="protein sequence ID" value="GIH24469.1"/>
    <property type="molecule type" value="Genomic_DNA"/>
</dbReference>
<dbReference type="RefSeq" id="WP_204041236.1">
    <property type="nucleotide sequence ID" value="NZ_BOOA01000019.1"/>
</dbReference>
<organism evidence="1 2">
    <name type="scientific">Acrocarpospora phusangensis</name>
    <dbReference type="NCBI Taxonomy" id="1070424"/>
    <lineage>
        <taxon>Bacteria</taxon>
        <taxon>Bacillati</taxon>
        <taxon>Actinomycetota</taxon>
        <taxon>Actinomycetes</taxon>
        <taxon>Streptosporangiales</taxon>
        <taxon>Streptosporangiaceae</taxon>
        <taxon>Acrocarpospora</taxon>
    </lineage>
</organism>
<name>A0A919UJX1_9ACTN</name>
<evidence type="ECO:0000313" key="1">
    <source>
        <dbReference type="EMBL" id="GIH24469.1"/>
    </source>
</evidence>
<comment type="caution">
    <text evidence="1">The sequence shown here is derived from an EMBL/GenBank/DDBJ whole genome shotgun (WGS) entry which is preliminary data.</text>
</comment>
<keyword evidence="2" id="KW-1185">Reference proteome</keyword>
<gene>
    <name evidence="1" type="ORF">Aph01nite_27790</name>
</gene>
<evidence type="ECO:0000313" key="2">
    <source>
        <dbReference type="Proteomes" id="UP000640052"/>
    </source>
</evidence>
<accession>A0A919UJX1</accession>
<dbReference type="Proteomes" id="UP000640052">
    <property type="component" value="Unassembled WGS sequence"/>
</dbReference>
<proteinExistence type="predicted"/>